<name>G2YJT8_BOTF4</name>
<feature type="compositionally biased region" description="Polar residues" evidence="1">
    <location>
        <begin position="33"/>
        <end position="45"/>
    </location>
</feature>
<evidence type="ECO:0000256" key="1">
    <source>
        <dbReference type="SAM" id="MobiDB-lite"/>
    </source>
</evidence>
<evidence type="ECO:0000313" key="3">
    <source>
        <dbReference type="Proteomes" id="UP000008177"/>
    </source>
</evidence>
<dbReference type="AlphaFoldDB" id="G2YJT8"/>
<gene>
    <name evidence="2" type="ORF">BofuT4_P082890.1</name>
</gene>
<dbReference type="Proteomes" id="UP000008177">
    <property type="component" value="Unplaced contigs"/>
</dbReference>
<accession>G2YJT8</accession>
<organism evidence="2 3">
    <name type="scientific">Botryotinia fuckeliana (strain T4)</name>
    <name type="common">Noble rot fungus</name>
    <name type="synonym">Botrytis cinerea</name>
    <dbReference type="NCBI Taxonomy" id="999810"/>
    <lineage>
        <taxon>Eukaryota</taxon>
        <taxon>Fungi</taxon>
        <taxon>Dikarya</taxon>
        <taxon>Ascomycota</taxon>
        <taxon>Pezizomycotina</taxon>
        <taxon>Leotiomycetes</taxon>
        <taxon>Helotiales</taxon>
        <taxon>Sclerotiniaceae</taxon>
        <taxon>Botrytis</taxon>
    </lineage>
</organism>
<dbReference type="InParanoid" id="G2YJT8"/>
<sequence length="112" mass="12335">MRPSSKSHIGVDFTMSSNVPPESRDSSAPPSPTATRTLQRSASNLSDERTPLLQSAGRSRIRLGGAAEINRPYLPSHHSYSGSLRGSRHHSRAGSWDARIQKHVDHRRQSLV</sequence>
<reference evidence="3" key="1">
    <citation type="journal article" date="2011" name="PLoS Genet.">
        <title>Genomic analysis of the necrotrophic fungal pathogens Sclerotinia sclerotiorum and Botrytis cinerea.</title>
        <authorList>
            <person name="Amselem J."/>
            <person name="Cuomo C.A."/>
            <person name="van Kan J.A."/>
            <person name="Viaud M."/>
            <person name="Benito E.P."/>
            <person name="Couloux A."/>
            <person name="Coutinho P.M."/>
            <person name="de Vries R.P."/>
            <person name="Dyer P.S."/>
            <person name="Fillinger S."/>
            <person name="Fournier E."/>
            <person name="Gout L."/>
            <person name="Hahn M."/>
            <person name="Kohn L."/>
            <person name="Lapalu N."/>
            <person name="Plummer K.M."/>
            <person name="Pradier J.M."/>
            <person name="Quevillon E."/>
            <person name="Sharon A."/>
            <person name="Simon A."/>
            <person name="ten Have A."/>
            <person name="Tudzynski B."/>
            <person name="Tudzynski P."/>
            <person name="Wincker P."/>
            <person name="Andrew M."/>
            <person name="Anthouard V."/>
            <person name="Beever R.E."/>
            <person name="Beffa R."/>
            <person name="Benoit I."/>
            <person name="Bouzid O."/>
            <person name="Brault B."/>
            <person name="Chen Z."/>
            <person name="Choquer M."/>
            <person name="Collemare J."/>
            <person name="Cotton P."/>
            <person name="Danchin E.G."/>
            <person name="Da Silva C."/>
            <person name="Gautier A."/>
            <person name="Giraud C."/>
            <person name="Giraud T."/>
            <person name="Gonzalez C."/>
            <person name="Grossetete S."/>
            <person name="Guldener U."/>
            <person name="Henrissat B."/>
            <person name="Howlett B.J."/>
            <person name="Kodira C."/>
            <person name="Kretschmer M."/>
            <person name="Lappartient A."/>
            <person name="Leroch M."/>
            <person name="Levis C."/>
            <person name="Mauceli E."/>
            <person name="Neuveglise C."/>
            <person name="Oeser B."/>
            <person name="Pearson M."/>
            <person name="Poulain J."/>
            <person name="Poussereau N."/>
            <person name="Quesneville H."/>
            <person name="Rascle C."/>
            <person name="Schumacher J."/>
            <person name="Segurens B."/>
            <person name="Sexton A."/>
            <person name="Silva E."/>
            <person name="Sirven C."/>
            <person name="Soanes D.M."/>
            <person name="Talbot N.J."/>
            <person name="Templeton M."/>
            <person name="Yandava C."/>
            <person name="Yarden O."/>
            <person name="Zeng Q."/>
            <person name="Rollins J.A."/>
            <person name="Lebrun M.H."/>
            <person name="Dickman M."/>
        </authorList>
    </citation>
    <scope>NUCLEOTIDE SEQUENCE [LARGE SCALE GENOMIC DNA]</scope>
    <source>
        <strain evidence="3">T4</strain>
    </source>
</reference>
<evidence type="ECO:0000313" key="2">
    <source>
        <dbReference type="EMBL" id="CCD34967.1"/>
    </source>
</evidence>
<proteinExistence type="predicted"/>
<feature type="region of interest" description="Disordered" evidence="1">
    <location>
        <begin position="1"/>
        <end position="112"/>
    </location>
</feature>
<protein>
    <submittedName>
        <fullName evidence="2">Uncharacterized protein</fullName>
    </submittedName>
</protein>
<dbReference type="EMBL" id="FQ790339">
    <property type="protein sequence ID" value="CCD34967.1"/>
    <property type="molecule type" value="Genomic_DNA"/>
</dbReference>
<dbReference type="HOGENOM" id="CLU_2145483_0_0_1"/>
<feature type="compositionally biased region" description="Low complexity" evidence="1">
    <location>
        <begin position="76"/>
        <end position="85"/>
    </location>
</feature>